<protein>
    <submittedName>
        <fullName evidence="1">Conserved domain protein</fullName>
    </submittedName>
</protein>
<dbReference type="EMBL" id="AFUN01000023">
    <property type="protein sequence ID" value="EGR97245.1"/>
    <property type="molecule type" value="Genomic_DNA"/>
</dbReference>
<name>F9NUU8_9ACTN</name>
<reference evidence="1 2" key="1">
    <citation type="submission" date="2011-07" db="EMBL/GenBank/DDBJ databases">
        <title>Genome Sequence of Propionibacterium acnes SK182B-JCVI.</title>
        <authorList>
            <person name="Durkin A.S."/>
            <person name="Madupu R."/>
            <person name="Hostetler J."/>
            <person name="Radune D."/>
            <person name="Torralba M."/>
            <person name="Methe B."/>
            <person name="Sutton G."/>
            <person name="Strausberg R.L."/>
            <person name="Nelson K.E."/>
        </authorList>
    </citation>
    <scope>NUCLEOTIDE SEQUENCE [LARGE SCALE GENOMIC DNA]</scope>
    <source>
        <strain evidence="1 2">SK182B-JCVI</strain>
    </source>
</reference>
<dbReference type="InterPro" id="IPR045865">
    <property type="entry name" value="ACT-like_dom_sf"/>
</dbReference>
<dbReference type="Gene3D" id="3.30.70.260">
    <property type="match status" value="1"/>
</dbReference>
<organism evidence="1 2">
    <name type="scientific">[Propionibacterium] namnetense SK182B-JCVI</name>
    <dbReference type="NCBI Taxonomy" id="1051006"/>
    <lineage>
        <taxon>Bacteria</taxon>
        <taxon>Bacillati</taxon>
        <taxon>Actinomycetota</taxon>
        <taxon>Actinomycetes</taxon>
        <taxon>Propionibacteriales</taxon>
        <taxon>Propionibacteriaceae</taxon>
        <taxon>Cutibacterium</taxon>
    </lineage>
</organism>
<evidence type="ECO:0000313" key="1">
    <source>
        <dbReference type="EMBL" id="EGR97245.1"/>
    </source>
</evidence>
<sequence>MMARTGDDRTTVVAVPLGGHLGALPKILQQFAFRKINLLRIEPWLTEDRLSEC</sequence>
<comment type="caution">
    <text evidence="1">The sequence shown here is derived from an EMBL/GenBank/DDBJ whole genome shotgun (WGS) entry which is preliminary data.</text>
</comment>
<dbReference type="eggNOG" id="COG0077">
    <property type="taxonomic scope" value="Bacteria"/>
</dbReference>
<evidence type="ECO:0000313" key="2">
    <source>
        <dbReference type="Proteomes" id="UP000007832"/>
    </source>
</evidence>
<dbReference type="Proteomes" id="UP000007832">
    <property type="component" value="Unassembled WGS sequence"/>
</dbReference>
<accession>F9NUU8</accession>
<proteinExistence type="predicted"/>
<dbReference type="AlphaFoldDB" id="F9NUU8"/>
<gene>
    <name evidence="1" type="ORF">HMPREF1162_1307</name>
</gene>
<dbReference type="SUPFAM" id="SSF55021">
    <property type="entry name" value="ACT-like"/>
    <property type="match status" value="1"/>
</dbReference>
<dbReference type="STRING" id="1574624.GCA_001642025_02181"/>